<dbReference type="InterPro" id="IPR016181">
    <property type="entry name" value="Acyl_CoA_acyltransferase"/>
</dbReference>
<name>A0ABZ0ZTZ5_9ACTN</name>
<organism evidence="2 3">
    <name type="scientific">Nocardioides bizhenqiangii</name>
    <dbReference type="NCBI Taxonomy" id="3095076"/>
    <lineage>
        <taxon>Bacteria</taxon>
        <taxon>Bacillati</taxon>
        <taxon>Actinomycetota</taxon>
        <taxon>Actinomycetes</taxon>
        <taxon>Propionibacteriales</taxon>
        <taxon>Nocardioidaceae</taxon>
        <taxon>Nocardioides</taxon>
    </lineage>
</organism>
<evidence type="ECO:0000313" key="3">
    <source>
        <dbReference type="Proteomes" id="UP001327225"/>
    </source>
</evidence>
<accession>A0ABZ0ZTZ5</accession>
<dbReference type="PROSITE" id="PS51186">
    <property type="entry name" value="GNAT"/>
    <property type="match status" value="1"/>
</dbReference>
<sequence>MTLAPMEHAFEVDFFDDPAHFLDRAGDRLAAEPVVSTVVATIADRMARGGPVTSTAPYSWFAVVADAAGEIAGVAMRTAPFPPYPPYLLAMQDAAAIALADALVDRGEEVGGVNGAFPATRVAADRIAERVGGEVAVSMHVRLFELGTLVDPAPTPGRLRPAYDDEAPFALEWFRQFHVDADEQAGHEGLADRAESTTLDDLRERISSGRVWMWVDDADIPLHLTAANPPAYGVARIGPVFTPREHRGRGYASAAVAEVSRRLRAEGSRVSLFTDQANPTSNGIYVALGFEPVVDMVELTIR</sequence>
<dbReference type="Proteomes" id="UP001327225">
    <property type="component" value="Chromosome"/>
</dbReference>
<dbReference type="Gene3D" id="3.40.630.30">
    <property type="match status" value="1"/>
</dbReference>
<feature type="domain" description="N-acetyltransferase" evidence="1">
    <location>
        <begin position="157"/>
        <end position="302"/>
    </location>
</feature>
<dbReference type="GO" id="GO:0016746">
    <property type="term" value="F:acyltransferase activity"/>
    <property type="evidence" value="ECO:0007669"/>
    <property type="project" value="UniProtKB-KW"/>
</dbReference>
<dbReference type="SUPFAM" id="SSF55729">
    <property type="entry name" value="Acyl-CoA N-acyltransferases (Nat)"/>
    <property type="match status" value="1"/>
</dbReference>
<gene>
    <name evidence="2" type="ORF">SHK19_06050</name>
</gene>
<reference evidence="3" key="1">
    <citation type="submission" date="2023-12" db="EMBL/GenBank/DDBJ databases">
        <title>Novel species in genus Nocardioides.</title>
        <authorList>
            <person name="Zhou H."/>
        </authorList>
    </citation>
    <scope>NUCLEOTIDE SEQUENCE [LARGE SCALE GENOMIC DNA]</scope>
    <source>
        <strain evidence="3">HM61</strain>
    </source>
</reference>
<dbReference type="RefSeq" id="WP_322938113.1">
    <property type="nucleotide sequence ID" value="NZ_CP141059.1"/>
</dbReference>
<keyword evidence="2" id="KW-0012">Acyltransferase</keyword>
<evidence type="ECO:0000313" key="2">
    <source>
        <dbReference type="EMBL" id="WQQ27793.1"/>
    </source>
</evidence>
<proteinExistence type="predicted"/>
<dbReference type="EMBL" id="CP141059">
    <property type="protein sequence ID" value="WQQ27793.1"/>
    <property type="molecule type" value="Genomic_DNA"/>
</dbReference>
<dbReference type="InterPro" id="IPR013653">
    <property type="entry name" value="GCN5-like_dom"/>
</dbReference>
<dbReference type="EC" id="2.3.1.-" evidence="2"/>
<keyword evidence="3" id="KW-1185">Reference proteome</keyword>
<dbReference type="Pfam" id="PF08445">
    <property type="entry name" value="FR47"/>
    <property type="match status" value="1"/>
</dbReference>
<evidence type="ECO:0000259" key="1">
    <source>
        <dbReference type="PROSITE" id="PS51186"/>
    </source>
</evidence>
<protein>
    <submittedName>
        <fullName evidence="2">GNAT family N-acetyltransferase</fullName>
        <ecNumber evidence="2">2.3.1.-</ecNumber>
    </submittedName>
</protein>
<keyword evidence="2" id="KW-0808">Transferase</keyword>
<dbReference type="InterPro" id="IPR000182">
    <property type="entry name" value="GNAT_dom"/>
</dbReference>